<keyword evidence="1" id="KW-1133">Transmembrane helix</keyword>
<sequence length="96" mass="10982">MLHRALLTQVLGAILFAAIPILIMVVTFVSEFRKGSLIANFAFPLTTFHVTFDCLCLLYFVKPYRRFIIRAFKGSKLPVRRSTVTAANFYHENTII</sequence>
<protein>
    <submittedName>
        <fullName evidence="3">Uncharacterized protein</fullName>
    </submittedName>
</protein>
<keyword evidence="1" id="KW-0812">Transmembrane</keyword>
<accession>A0A914PGA5</accession>
<proteinExistence type="predicted"/>
<feature type="transmembrane region" description="Helical" evidence="1">
    <location>
        <begin position="41"/>
        <end position="61"/>
    </location>
</feature>
<dbReference type="WBParaSite" id="PDA_v2.g13806.t1">
    <property type="protein sequence ID" value="PDA_v2.g13806.t1"/>
    <property type="gene ID" value="PDA_v2.g13806"/>
</dbReference>
<dbReference type="Pfam" id="PF10318">
    <property type="entry name" value="7TM_GPCR_Srh"/>
    <property type="match status" value="1"/>
</dbReference>
<dbReference type="InterPro" id="IPR019422">
    <property type="entry name" value="7TM_GPCR_serpentine_rcpt_Srh"/>
</dbReference>
<evidence type="ECO:0000313" key="3">
    <source>
        <dbReference type="WBParaSite" id="PDA_v2.g13806.t1"/>
    </source>
</evidence>
<reference evidence="3" key="1">
    <citation type="submission" date="2022-11" db="UniProtKB">
        <authorList>
            <consortium name="WormBaseParasite"/>
        </authorList>
    </citation>
    <scope>IDENTIFICATION</scope>
</reference>
<dbReference type="AlphaFoldDB" id="A0A914PGA5"/>
<feature type="transmembrane region" description="Helical" evidence="1">
    <location>
        <begin position="7"/>
        <end position="29"/>
    </location>
</feature>
<organism evidence="2 3">
    <name type="scientific">Panagrolaimus davidi</name>
    <dbReference type="NCBI Taxonomy" id="227884"/>
    <lineage>
        <taxon>Eukaryota</taxon>
        <taxon>Metazoa</taxon>
        <taxon>Ecdysozoa</taxon>
        <taxon>Nematoda</taxon>
        <taxon>Chromadorea</taxon>
        <taxon>Rhabditida</taxon>
        <taxon>Tylenchina</taxon>
        <taxon>Panagrolaimomorpha</taxon>
        <taxon>Panagrolaimoidea</taxon>
        <taxon>Panagrolaimidae</taxon>
        <taxon>Panagrolaimus</taxon>
    </lineage>
</organism>
<evidence type="ECO:0000313" key="2">
    <source>
        <dbReference type="Proteomes" id="UP000887578"/>
    </source>
</evidence>
<name>A0A914PGA5_9BILA</name>
<keyword evidence="2" id="KW-1185">Reference proteome</keyword>
<evidence type="ECO:0000256" key="1">
    <source>
        <dbReference type="SAM" id="Phobius"/>
    </source>
</evidence>
<keyword evidence="1" id="KW-0472">Membrane</keyword>
<dbReference type="Proteomes" id="UP000887578">
    <property type="component" value="Unplaced"/>
</dbReference>